<reference evidence="2 3" key="1">
    <citation type="journal article" date="2013" name="ISME J.">
        <title>A metabolic model for members of the genus Tetrasphaera involved in enhanced biological phosphorus removal.</title>
        <authorList>
            <person name="Kristiansen R."/>
            <person name="Nguyen H.T.T."/>
            <person name="Saunders A.M."/>
            <person name="Nielsen J.L."/>
            <person name="Wimmer R."/>
            <person name="Le V.Q."/>
            <person name="McIlroy S.J."/>
            <person name="Petrovski S."/>
            <person name="Seviour R.J."/>
            <person name="Calteau A."/>
            <person name="Nielsen K.L."/>
            <person name="Nielsen P.H."/>
        </authorList>
    </citation>
    <scope>NUCLEOTIDE SEQUENCE [LARGE SCALE GENOMIC DNA]</scope>
    <source>
        <strain evidence="2 3">T1-X7</strain>
    </source>
</reference>
<dbReference type="Proteomes" id="UP000035721">
    <property type="component" value="Unassembled WGS sequence"/>
</dbReference>
<evidence type="ECO:0000313" key="2">
    <source>
        <dbReference type="EMBL" id="CCH77730.1"/>
    </source>
</evidence>
<accession>A0A077M0J3</accession>
<gene>
    <name evidence="2" type="ORF">BN12_220008</name>
</gene>
<organism evidence="2 3">
    <name type="scientific">Nostocoides japonicum T1-X7</name>
    <dbReference type="NCBI Taxonomy" id="1194083"/>
    <lineage>
        <taxon>Bacteria</taxon>
        <taxon>Bacillati</taxon>
        <taxon>Actinomycetota</taxon>
        <taxon>Actinomycetes</taxon>
        <taxon>Micrococcales</taxon>
        <taxon>Intrasporangiaceae</taxon>
        <taxon>Nostocoides</taxon>
    </lineage>
</organism>
<feature type="region of interest" description="Disordered" evidence="1">
    <location>
        <begin position="1"/>
        <end position="20"/>
    </location>
</feature>
<dbReference type="EMBL" id="CAJB01000135">
    <property type="protein sequence ID" value="CCH77730.1"/>
    <property type="molecule type" value="Genomic_DNA"/>
</dbReference>
<protein>
    <submittedName>
        <fullName evidence="2">Uncharacterized protein</fullName>
    </submittedName>
</protein>
<dbReference type="AlphaFoldDB" id="A0A077M0J3"/>
<name>A0A077M0J3_9MICO</name>
<evidence type="ECO:0000256" key="1">
    <source>
        <dbReference type="SAM" id="MobiDB-lite"/>
    </source>
</evidence>
<evidence type="ECO:0000313" key="3">
    <source>
        <dbReference type="Proteomes" id="UP000035721"/>
    </source>
</evidence>
<comment type="caution">
    <text evidence="2">The sequence shown here is derived from an EMBL/GenBank/DDBJ whole genome shotgun (WGS) entry which is preliminary data.</text>
</comment>
<dbReference type="STRING" id="1194083.BN12_220008"/>
<keyword evidence="3" id="KW-1185">Reference proteome</keyword>
<proteinExistence type="predicted"/>
<sequence>MRTHGDGDSTKVGDHSDVYELERPITLPPPREMPQSSMPSDFHSIAATEGPVVKDALAKRELRTSQSAWCDCVRGRVLAQVVTRTFGTKWVIVEPERVSRRFAQDFRETGPTAWPLHTEPNGMPHTEIASCRGCRARWVIFLFEDRIEQRKVKTATLNGRVAP</sequence>